<dbReference type="InterPro" id="IPR005202">
    <property type="entry name" value="TF_GRAS"/>
</dbReference>
<dbReference type="OMA" id="DCFDACM"/>
<accession>M1CL90</accession>
<keyword evidence="1" id="KW-0805">Transcription regulation</keyword>
<dbReference type="Pfam" id="PF03514">
    <property type="entry name" value="GRAS"/>
    <property type="match status" value="1"/>
</dbReference>
<dbReference type="InParanoid" id="M1CL90"/>
<dbReference type="GO" id="GO:0006355">
    <property type="term" value="P:regulation of DNA-templated transcription"/>
    <property type="evidence" value="ECO:0000318"/>
    <property type="project" value="GO_Central"/>
</dbReference>
<dbReference type="GO" id="GO:0005634">
    <property type="term" value="C:nucleus"/>
    <property type="evidence" value="ECO:0000318"/>
    <property type="project" value="GO_Central"/>
</dbReference>
<dbReference type="STRING" id="4113.M1CL90"/>
<dbReference type="RefSeq" id="XP_006355756.1">
    <property type="nucleotide sequence ID" value="XM_006355694.1"/>
</dbReference>
<protein>
    <submittedName>
        <fullName evidence="4">DELLA protein RGL1</fullName>
    </submittedName>
</protein>
<dbReference type="OrthoDB" id="770224at2759"/>
<dbReference type="PANTHER" id="PTHR31636">
    <property type="entry name" value="OSJNBA0084A10.13 PROTEIN-RELATED"/>
    <property type="match status" value="1"/>
</dbReference>
<feature type="region of interest" description="VHIID" evidence="3">
    <location>
        <begin position="259"/>
        <end position="324"/>
    </location>
</feature>
<evidence type="ECO:0000256" key="3">
    <source>
        <dbReference type="PROSITE-ProRule" id="PRU01191"/>
    </source>
</evidence>
<dbReference type="HOGENOM" id="CLU_011924_5_2_1"/>
<dbReference type="GO" id="GO:0043565">
    <property type="term" value="F:sequence-specific DNA binding"/>
    <property type="evidence" value="ECO:0000318"/>
    <property type="project" value="GO_Central"/>
</dbReference>
<name>M1CL90_SOLTU</name>
<dbReference type="Gramene" id="PGSC0003DMT400069845">
    <property type="protein sequence ID" value="PGSC0003DMT400069845"/>
    <property type="gene ID" value="PGSC0003DMG400027160"/>
</dbReference>
<reference evidence="4" key="2">
    <citation type="submission" date="2015-06" db="UniProtKB">
        <authorList>
            <consortium name="EnsemblPlants"/>
        </authorList>
    </citation>
    <scope>IDENTIFICATION</scope>
    <source>
        <strain evidence="4">DM1-3 516 R44</strain>
    </source>
</reference>
<evidence type="ECO:0000256" key="2">
    <source>
        <dbReference type="ARBA" id="ARBA00023163"/>
    </source>
</evidence>
<dbReference type="EnsemblPlants" id="PGSC0003DMT400069845">
    <property type="protein sequence ID" value="PGSC0003DMT400069845"/>
    <property type="gene ID" value="PGSC0003DMG400027160"/>
</dbReference>
<dbReference type="PROSITE" id="PS50985">
    <property type="entry name" value="GRAS"/>
    <property type="match status" value="1"/>
</dbReference>
<dbReference type="SMR" id="M1CL90"/>
<feature type="region of interest" description="SAW" evidence="3">
    <location>
        <begin position="475"/>
        <end position="551"/>
    </location>
</feature>
<feature type="short sequence motif" description="VHIID" evidence="3">
    <location>
        <begin position="290"/>
        <end position="294"/>
    </location>
</feature>
<organism evidence="4 5">
    <name type="scientific">Solanum tuberosum</name>
    <name type="common">Potato</name>
    <dbReference type="NCBI Taxonomy" id="4113"/>
    <lineage>
        <taxon>Eukaryota</taxon>
        <taxon>Viridiplantae</taxon>
        <taxon>Streptophyta</taxon>
        <taxon>Embryophyta</taxon>
        <taxon>Tracheophyta</taxon>
        <taxon>Spermatophyta</taxon>
        <taxon>Magnoliopsida</taxon>
        <taxon>eudicotyledons</taxon>
        <taxon>Gunneridae</taxon>
        <taxon>Pentapetalae</taxon>
        <taxon>asterids</taxon>
        <taxon>lamiids</taxon>
        <taxon>Solanales</taxon>
        <taxon>Solanaceae</taxon>
        <taxon>Solanoideae</taxon>
        <taxon>Solaneae</taxon>
        <taxon>Solanum</taxon>
    </lineage>
</organism>
<evidence type="ECO:0000313" key="4">
    <source>
        <dbReference type="EnsemblPlants" id="PGSC0003DMT400069845"/>
    </source>
</evidence>
<proteinExistence type="inferred from homology"/>
<comment type="similarity">
    <text evidence="3">Belongs to the GRAS family.</text>
</comment>
<dbReference type="GO" id="GO:0003700">
    <property type="term" value="F:DNA-binding transcription factor activity"/>
    <property type="evidence" value="ECO:0000318"/>
    <property type="project" value="GO_Central"/>
</dbReference>
<comment type="caution">
    <text evidence="3">Lacks conserved residue(s) required for the propagation of feature annotation.</text>
</comment>
<dbReference type="KEGG" id="sot:102588713"/>
<gene>
    <name evidence="4" type="primary">LOC102588713</name>
</gene>
<dbReference type="Proteomes" id="UP000011115">
    <property type="component" value="Unassembled WGS sequence"/>
</dbReference>
<sequence>MFNFDQVSNKFKELNSSESNEMNLLNFDFVSVDDWDFNVEEIEPLMNLTQPQKLAQRENDCTSLIKSSSSRLDRPMWDFSHQQSQLPSSFKILKDYDTTRLIKRSKTEQNIIISNECIKEHNGSMLSTDEILRLGAEKFIQSFTIRGDQEPYMFSHPFASSFLGLPEEDTRNVALVENLLASAEKVGQKQFDRARRILNECDKLCSNTGNAIQRLVYYFSQALHERIDRETGRDSSKGIEMKRLVQHIEHSLMNLNLTMIAAHQNIPLSQVTQFTAVQAIIDHVGESKKVHIIDLKIGSGMQWTILMQALVTHQFESESESIKHLKITALCTKLRHKIEETRQRLMDFAKSLNLPFSFNIVMVKDMTELKQEDFEIDNEESIAIFAQYILMWMLARPDKLDSLMRVIKGINPRAMIVIEVEANHNSPVFVDRFVEALFFYGAFFDSLEDCMKNDERNRTATELEHLSQGIRSIVATEGEERTIRHVKVDVWRAFFARYGMEEMELSMSSLYQANLVLKNFACGSCCTLEMNKNCLLIGWKGTPLNSLSAWKFS</sequence>
<keyword evidence="5" id="KW-1185">Reference proteome</keyword>
<dbReference type="eggNOG" id="ENOG502QQYY">
    <property type="taxonomic scope" value="Eukaryota"/>
</dbReference>
<evidence type="ECO:0000313" key="5">
    <source>
        <dbReference type="Proteomes" id="UP000011115"/>
    </source>
</evidence>
<dbReference type="PaxDb" id="4113-PGSC0003DMT400069845"/>
<dbReference type="GeneID" id="102588713"/>
<keyword evidence="2" id="KW-0804">Transcription</keyword>
<reference evidence="5" key="1">
    <citation type="journal article" date="2011" name="Nature">
        <title>Genome sequence and analysis of the tuber crop potato.</title>
        <authorList>
            <consortium name="The Potato Genome Sequencing Consortium"/>
        </authorList>
    </citation>
    <scope>NUCLEOTIDE SEQUENCE [LARGE SCALE GENOMIC DNA]</scope>
    <source>
        <strain evidence="5">cv. DM1-3 516 R44</strain>
    </source>
</reference>
<evidence type="ECO:0000256" key="1">
    <source>
        <dbReference type="ARBA" id="ARBA00023015"/>
    </source>
</evidence>
<feature type="region of interest" description="Leucine repeat II (LRII)" evidence="3">
    <location>
        <begin position="340"/>
        <end position="372"/>
    </location>
</feature>
<dbReference type="AlphaFoldDB" id="M1CL90"/>